<dbReference type="EMBL" id="JABWSX010000001">
    <property type="protein sequence ID" value="NVL11710.1"/>
    <property type="molecule type" value="Genomic_DNA"/>
</dbReference>
<evidence type="ECO:0008006" key="3">
    <source>
        <dbReference type="Google" id="ProtNLM"/>
    </source>
</evidence>
<protein>
    <recommendedName>
        <fullName evidence="3">Protein NO VEIN C-terminal domain-containing protein</fullName>
    </recommendedName>
</protein>
<organism evidence="2">
    <name type="scientific">Bradyrhizobium quebecense</name>
    <dbReference type="NCBI Taxonomy" id="2748629"/>
    <lineage>
        <taxon>Bacteria</taxon>
        <taxon>Pseudomonadati</taxon>
        <taxon>Pseudomonadota</taxon>
        <taxon>Alphaproteobacteria</taxon>
        <taxon>Hyphomicrobiales</taxon>
        <taxon>Nitrobacteraceae</taxon>
        <taxon>Bradyrhizobium</taxon>
    </lineage>
</organism>
<sequence>MTADYRGRYLWELLQNADDALADDSAEAAELIGTKGLGFISVLEITDRPEIFSRPFAFYFSKADTEALLQSSLGKKVRAPTFEIPHAADETLEITEVLQQGYATAIRLPFRNAEIAAKVRDDVQRLDHRFLLLLQHVERLQIEVSGRLRKIGVSRSSVTSGREEIALSTRALGAKTNVERWTKWFHQWNHEGEDKRLSVAVCLPRGEAKAAEPRALAEDDKPPVHVFFPTDETIGARAIVHASLDVTENRKHFRISERNALVYPRMRELVAKIIAAVPAEVVLDVFGSVDPKAASGAARGLASAILDAVKETCFVPTIGGEKVRPRDVVVWTGKFGTVLRHDAAELKDYRLLHPSVSDRNAVLQALQAKSIDAHDFFGAMRYCRNGSPAECESAVDVLLHEGAPILGWNPYYGWLEQVPCWWTEAGSARSIAGGILLYSRPRNWPKSVPADALSTEARRHLTAIETEFSADAAAKRKHAAWDWVVRRFVHKGEYLERALLPSMEEMTPQEWDESGWHVLRWYREWSPERKFEDVSGLPIVQDRELEGVDVFRRRLSRALHLPTDKGWRAAEQCYAGLTWGAPKSFRAYFKDVENRAVVRPLRGWQEPLRGQTDLDAWKGLLRFAGVAWEPKLVAAHWGELTREYVDRHLAEFNRSEFDLQIEHFPQCLATENRLLPLLEAGRTLLATTLRYPAKYIAPSKQKYQTLKTNFSRQQLEAAEWLPHRKSLLFPKGAVAAADAYLAGKGIEGLLPEIALPDVEPRRKNELLRFLRAIGIKDSLPKDGSAWIDWMQRLADASRHAPADKSILFEVAKTLYRRLFNAAIDDIYAFPGLRVPCFAGGEDQEHLAFVRAHEAKWLDQAIFEAPDIRHALLAHGYRIFILFLNQADEADKLLGIGRLSDAVSLTPVSGGIDEEGTAVSGALYLSRIRALRAVVPESQRALLKEELRIEATSRLSISMLSGDGREIAAAEVRAFRNRHSTLMIAGDGAYCRALGLGLAHYVIGNPRHTAIFENILSAADEEEVIERLRDQGVPAQELEAVHAEMSKERAGSKFASSDISTHDEAKVSETGMPATTQPAVTRSHPAPGNPIAPGASPTISSTAGRWERTRAQIGTTGQPAVHVQRLGTQPWTSRGDGRGDPAAASEAGRHAEDWLYAKLTAAFPGRPIARNERDVLNRESDFVIRLDGRAIHIEVKRLGSMPGLIYWSDLEFAKCGAIGDEYCLAVLLPLQLQDDYEVAWIWRPAVELANAERFVDWIWEGRRSDQLPDGDWQPTSPPSMPPRSFTYRVALTAALVNSLPRDASDLALLKHRIVDLPATQPAKAASCL</sequence>
<dbReference type="InterPro" id="IPR036890">
    <property type="entry name" value="HATPase_C_sf"/>
</dbReference>
<evidence type="ECO:0000256" key="1">
    <source>
        <dbReference type="SAM" id="MobiDB-lite"/>
    </source>
</evidence>
<dbReference type="SUPFAM" id="SSF55874">
    <property type="entry name" value="ATPase domain of HSP90 chaperone/DNA topoisomerase II/histidine kinase"/>
    <property type="match status" value="1"/>
</dbReference>
<name>A0A973WYV7_9BRAD</name>
<dbReference type="PANTHER" id="PTHR32387:SF0">
    <property type="entry name" value="PROTEIN NO VEIN"/>
    <property type="match status" value="1"/>
</dbReference>
<reference evidence="2" key="1">
    <citation type="submission" date="2020-06" db="EMBL/GenBank/DDBJ databases">
        <title>Whole Genome Sequence of Bradyrhizobium sp. Strain 66S1MB.</title>
        <authorList>
            <person name="Bromfield E."/>
            <person name="Cloutier S."/>
        </authorList>
    </citation>
    <scope>NUCLEOTIDE SEQUENCE</scope>
    <source>
        <strain evidence="2">66S1MB</strain>
    </source>
</reference>
<dbReference type="PANTHER" id="PTHR32387">
    <property type="entry name" value="WU:FJ29H11"/>
    <property type="match status" value="1"/>
</dbReference>
<feature type="region of interest" description="Disordered" evidence="1">
    <location>
        <begin position="1046"/>
        <end position="1145"/>
    </location>
</feature>
<comment type="caution">
    <text evidence="2">The sequence shown here is derived from an EMBL/GenBank/DDBJ whole genome shotgun (WGS) entry which is preliminary data.</text>
</comment>
<dbReference type="InterPro" id="IPR052957">
    <property type="entry name" value="Auxin_embryo_med"/>
</dbReference>
<accession>A0A973WYV7</accession>
<dbReference type="RefSeq" id="WP_176534595.1">
    <property type="nucleotide sequence ID" value="NZ_CP088022.1"/>
</dbReference>
<proteinExistence type="predicted"/>
<evidence type="ECO:0000313" key="2">
    <source>
        <dbReference type="EMBL" id="NVL11710.1"/>
    </source>
</evidence>
<gene>
    <name evidence="2" type="ORF">HU230_39880</name>
</gene>